<feature type="chain" id="PRO_5005184129" description="Glycoside hydrolase family 42 N-terminal domain-containing protein" evidence="3">
    <location>
        <begin position="22"/>
        <end position="757"/>
    </location>
</feature>
<dbReference type="SUPFAM" id="SSF51445">
    <property type="entry name" value="(Trans)glycosidases"/>
    <property type="match status" value="1"/>
</dbReference>
<dbReference type="InterPro" id="IPR017853">
    <property type="entry name" value="GH"/>
</dbReference>
<keyword evidence="2" id="KW-0326">Glycosidase</keyword>
<name>A0A0G3EKM8_9BACT</name>
<evidence type="ECO:0000256" key="2">
    <source>
        <dbReference type="ARBA" id="ARBA00023295"/>
    </source>
</evidence>
<dbReference type="GO" id="GO:0005975">
    <property type="term" value="P:carbohydrate metabolic process"/>
    <property type="evidence" value="ECO:0007669"/>
    <property type="project" value="InterPro"/>
</dbReference>
<sequence precursor="true">MKLKRPFLVWGLLIMAAGAMAAGGGPDTPTNAVAFPETRLDPFTSDGPRVRVEGHGSQPFRIYFGNNQFDKDEIILEEMHKARDAGVRVLSVNVGLPEATSPEKIRATLDYFFEPFPEALILLRVWLGPSETWHKKHPEERFTYADGSTTKMASPASEVWRKYAHRNVRELLDIIADSPYADRFIGLIPLYYLTGEWQMWHPEKSGGYSAPMTRAFRAWARETYGSIGKVNKVWGTELESFREIEVPSRDERYEGEFGIFRNPATQQKVIDFTVFMNNLIPDVMGEMAATIKDATAERSLVGYFFGYLFEHAWTGNWPQQIGHLGTSRLLACPDVDFFGSAYSYNMYNRRFGFPMDVHGPRSSGPLHGKAVFLEEDTFTHLAEEPDKSLAAPGYPQRTTHMEETMAVLKRNMGLMIAQNEFPHWQNLLSDGRFNDKRIWNWYDKVHDLIERASLNPAYEPSVAVVLDEKSYTWQRVPARAVYGRWVYETRMALSRTDAALGWYLQSDLDRIPESVRCVILLTPYHLDPAEKNALRRRWMKDGRMIVFCYLPDLFRAGKAPSLTKFTGIGLELHRDEIDPESRLVQGTLMEEGYDPRLGEATDLSYNWNEPGAKLGPVSPWLHVEDEEAEVFARYIDEELPSCAMKEMDGWTSVYLGTSRLTPRIWRELFRRAGCHLYLDEVSDKWMKPDFIQASPPFLMVQSFRGGRKTVYLPHRASVVGEWRDGETRVLGRDTDRVDLDLRPGHPAYILWRRGSIR</sequence>
<organism evidence="5 6">
    <name type="scientific">Kiritimatiella glycovorans</name>
    <dbReference type="NCBI Taxonomy" id="1307763"/>
    <lineage>
        <taxon>Bacteria</taxon>
        <taxon>Pseudomonadati</taxon>
        <taxon>Kiritimatiellota</taxon>
        <taxon>Kiritimatiellia</taxon>
        <taxon>Kiritimatiellales</taxon>
        <taxon>Kiritimatiellaceae</taxon>
        <taxon>Kiritimatiella</taxon>
    </lineage>
</organism>
<evidence type="ECO:0000259" key="4">
    <source>
        <dbReference type="Pfam" id="PF02449"/>
    </source>
</evidence>
<feature type="signal peptide" evidence="3">
    <location>
        <begin position="1"/>
        <end position="21"/>
    </location>
</feature>
<dbReference type="EMBL" id="CP010904">
    <property type="protein sequence ID" value="AKJ64734.1"/>
    <property type="molecule type" value="Genomic_DNA"/>
</dbReference>
<dbReference type="AlphaFoldDB" id="A0A0G3EKM8"/>
<proteinExistence type="predicted"/>
<evidence type="ECO:0000313" key="6">
    <source>
        <dbReference type="Proteomes" id="UP000035268"/>
    </source>
</evidence>
<dbReference type="Gene3D" id="3.20.20.80">
    <property type="entry name" value="Glycosidases"/>
    <property type="match status" value="1"/>
</dbReference>
<evidence type="ECO:0000256" key="1">
    <source>
        <dbReference type="ARBA" id="ARBA00022801"/>
    </source>
</evidence>
<dbReference type="Proteomes" id="UP000035268">
    <property type="component" value="Chromosome"/>
</dbReference>
<reference evidence="6" key="1">
    <citation type="submission" date="2015-02" db="EMBL/GenBank/DDBJ databases">
        <title>Description and complete genome sequence of the first cultured representative of the subdivision 5 of the Verrucomicrobia phylum.</title>
        <authorList>
            <person name="Spring S."/>
            <person name="Bunk B."/>
            <person name="Sproer C."/>
            <person name="Klenk H.-P."/>
        </authorList>
    </citation>
    <scope>NUCLEOTIDE SEQUENCE [LARGE SCALE GENOMIC DNA]</scope>
    <source>
        <strain evidence="6">L21-Fru-AB</strain>
    </source>
</reference>
<dbReference type="Pfam" id="PF02449">
    <property type="entry name" value="Glyco_hydro_42"/>
    <property type="match status" value="1"/>
</dbReference>
<dbReference type="KEGG" id="vbl:L21SP4_01489"/>
<keyword evidence="6" id="KW-1185">Reference proteome</keyword>
<evidence type="ECO:0000256" key="3">
    <source>
        <dbReference type="SAM" id="SignalP"/>
    </source>
</evidence>
<dbReference type="RefSeq" id="WP_052882034.1">
    <property type="nucleotide sequence ID" value="NZ_CP010904.1"/>
</dbReference>
<dbReference type="OrthoDB" id="9800974at2"/>
<dbReference type="STRING" id="1307763.L21SP4_01489"/>
<accession>A0A0G3EKM8</accession>
<dbReference type="InterPro" id="IPR013529">
    <property type="entry name" value="Glyco_hydro_42_N"/>
</dbReference>
<protein>
    <recommendedName>
        <fullName evidence="4">Glycoside hydrolase family 42 N-terminal domain-containing protein</fullName>
    </recommendedName>
</protein>
<keyword evidence="3" id="KW-0732">Signal</keyword>
<evidence type="ECO:0000313" key="5">
    <source>
        <dbReference type="EMBL" id="AKJ64734.1"/>
    </source>
</evidence>
<keyword evidence="1" id="KW-0378">Hydrolase</keyword>
<feature type="domain" description="Glycoside hydrolase family 42 N-terminal" evidence="4">
    <location>
        <begin position="133"/>
        <end position="306"/>
    </location>
</feature>
<reference evidence="5 6" key="2">
    <citation type="journal article" date="2016" name="ISME J.">
        <title>Characterization of the first cultured representative of Verrucomicrobia subdivision 5 indicates the proposal of a novel phylum.</title>
        <authorList>
            <person name="Spring S."/>
            <person name="Bunk B."/>
            <person name="Sproer C."/>
            <person name="Schumann P."/>
            <person name="Rohde M."/>
            <person name="Tindall B.J."/>
            <person name="Klenk H.P."/>
        </authorList>
    </citation>
    <scope>NUCLEOTIDE SEQUENCE [LARGE SCALE GENOMIC DNA]</scope>
    <source>
        <strain evidence="5 6">L21-Fru-AB</strain>
    </source>
</reference>
<gene>
    <name evidence="5" type="ORF">L21SP4_01489</name>
</gene>
<dbReference type="GO" id="GO:0004565">
    <property type="term" value="F:beta-galactosidase activity"/>
    <property type="evidence" value="ECO:0007669"/>
    <property type="project" value="InterPro"/>
</dbReference>
<dbReference type="GO" id="GO:0009341">
    <property type="term" value="C:beta-galactosidase complex"/>
    <property type="evidence" value="ECO:0007669"/>
    <property type="project" value="InterPro"/>
</dbReference>